<organism evidence="4 5">
    <name type="scientific">Chlamydomonas reinhardtii</name>
    <name type="common">Chlamydomonas smithii</name>
    <dbReference type="NCBI Taxonomy" id="3055"/>
    <lineage>
        <taxon>Eukaryota</taxon>
        <taxon>Viridiplantae</taxon>
        <taxon>Chlorophyta</taxon>
        <taxon>core chlorophytes</taxon>
        <taxon>Chlorophyceae</taxon>
        <taxon>CS clade</taxon>
        <taxon>Chlamydomonadales</taxon>
        <taxon>Chlamydomonadaceae</taxon>
        <taxon>Chlamydomonas</taxon>
    </lineage>
</organism>
<dbReference type="EMBL" id="CM008971">
    <property type="protein sequence ID" value="PNW77873.1"/>
    <property type="molecule type" value="Genomic_DNA"/>
</dbReference>
<feature type="region of interest" description="Disordered" evidence="3">
    <location>
        <begin position="605"/>
        <end position="656"/>
    </location>
</feature>
<protein>
    <recommendedName>
        <fullName evidence="6">Rhamnosyl O-methyltransferase</fullName>
    </recommendedName>
</protein>
<feature type="compositionally biased region" description="Low complexity" evidence="3">
    <location>
        <begin position="365"/>
        <end position="390"/>
    </location>
</feature>
<dbReference type="ExpressionAtlas" id="A0A2K3DBH6">
    <property type="expression patterns" value="baseline"/>
</dbReference>
<dbReference type="PaxDb" id="3055-EDO95793"/>
<evidence type="ECO:0000313" key="5">
    <source>
        <dbReference type="Proteomes" id="UP000006906"/>
    </source>
</evidence>
<proteinExistence type="predicted"/>
<feature type="region of interest" description="Disordered" evidence="3">
    <location>
        <begin position="903"/>
        <end position="926"/>
    </location>
</feature>
<dbReference type="InterPro" id="IPR007072">
    <property type="entry name" value="RNMT_CmcI"/>
</dbReference>
<accession>A0A2K3DBH6</accession>
<dbReference type="AlphaFoldDB" id="A0A2K3DBH6"/>
<reference evidence="4 5" key="1">
    <citation type="journal article" date="2007" name="Science">
        <title>The Chlamydomonas genome reveals the evolution of key animal and plant functions.</title>
        <authorList>
            <person name="Merchant S.S."/>
            <person name="Prochnik S.E."/>
            <person name="Vallon O."/>
            <person name="Harris E.H."/>
            <person name="Karpowicz S.J."/>
            <person name="Witman G.B."/>
            <person name="Terry A."/>
            <person name="Salamov A."/>
            <person name="Fritz-Laylin L.K."/>
            <person name="Marechal-Drouard L."/>
            <person name="Marshall W.F."/>
            <person name="Qu L.H."/>
            <person name="Nelson D.R."/>
            <person name="Sanderfoot A.A."/>
            <person name="Spalding M.H."/>
            <person name="Kapitonov V.V."/>
            <person name="Ren Q."/>
            <person name="Ferris P."/>
            <person name="Lindquist E."/>
            <person name="Shapiro H."/>
            <person name="Lucas S.M."/>
            <person name="Grimwood J."/>
            <person name="Schmutz J."/>
            <person name="Cardol P."/>
            <person name="Cerutti H."/>
            <person name="Chanfreau G."/>
            <person name="Chen C.L."/>
            <person name="Cognat V."/>
            <person name="Croft M.T."/>
            <person name="Dent R."/>
            <person name="Dutcher S."/>
            <person name="Fernandez E."/>
            <person name="Fukuzawa H."/>
            <person name="Gonzalez-Ballester D."/>
            <person name="Gonzalez-Halphen D."/>
            <person name="Hallmann A."/>
            <person name="Hanikenne M."/>
            <person name="Hippler M."/>
            <person name="Inwood W."/>
            <person name="Jabbari K."/>
            <person name="Kalanon M."/>
            <person name="Kuras R."/>
            <person name="Lefebvre P.A."/>
            <person name="Lemaire S.D."/>
            <person name="Lobanov A.V."/>
            <person name="Lohr M."/>
            <person name="Manuell A."/>
            <person name="Meier I."/>
            <person name="Mets L."/>
            <person name="Mittag M."/>
            <person name="Mittelmeier T."/>
            <person name="Moroney J.V."/>
            <person name="Moseley J."/>
            <person name="Napoli C."/>
            <person name="Nedelcu A.M."/>
            <person name="Niyogi K."/>
            <person name="Novoselov S.V."/>
            <person name="Paulsen I.T."/>
            <person name="Pazour G."/>
            <person name="Purton S."/>
            <person name="Ral J.P."/>
            <person name="Riano-Pachon D.M."/>
            <person name="Riekhof W."/>
            <person name="Rymarquis L."/>
            <person name="Schroda M."/>
            <person name="Stern D."/>
            <person name="Umen J."/>
            <person name="Willows R."/>
            <person name="Wilson N."/>
            <person name="Zimmer S.L."/>
            <person name="Allmer J."/>
            <person name="Balk J."/>
            <person name="Bisova K."/>
            <person name="Chen C.J."/>
            <person name="Elias M."/>
            <person name="Gendler K."/>
            <person name="Hauser C."/>
            <person name="Lamb M.R."/>
            <person name="Ledford H."/>
            <person name="Long J.C."/>
            <person name="Minagawa J."/>
            <person name="Page M.D."/>
            <person name="Pan J."/>
            <person name="Pootakham W."/>
            <person name="Roje S."/>
            <person name="Rose A."/>
            <person name="Stahlberg E."/>
            <person name="Terauchi A.M."/>
            <person name="Yang P."/>
            <person name="Ball S."/>
            <person name="Bowler C."/>
            <person name="Dieckmann C.L."/>
            <person name="Gladyshev V.N."/>
            <person name="Green P."/>
            <person name="Jorgensen R."/>
            <person name="Mayfield S."/>
            <person name="Mueller-Roeber B."/>
            <person name="Rajamani S."/>
            <person name="Sayre R.T."/>
            <person name="Brokstein P."/>
            <person name="Dubchak I."/>
            <person name="Goodstein D."/>
            <person name="Hornick L."/>
            <person name="Huang Y.W."/>
            <person name="Jhaveri J."/>
            <person name="Luo Y."/>
            <person name="Martinez D."/>
            <person name="Ngau W.C."/>
            <person name="Otillar B."/>
            <person name="Poliakov A."/>
            <person name="Porter A."/>
            <person name="Szajkowski L."/>
            <person name="Werner G."/>
            <person name="Zhou K."/>
            <person name="Grigoriev I.V."/>
            <person name="Rokhsar D.S."/>
            <person name="Grossman A.R."/>
        </authorList>
    </citation>
    <scope>NUCLEOTIDE SEQUENCE [LARGE SCALE GENOMIC DNA]</scope>
    <source>
        <strain evidence="5">CC-503</strain>
    </source>
</reference>
<keyword evidence="2" id="KW-0808">Transferase</keyword>
<feature type="compositionally biased region" description="Low complexity" evidence="3">
    <location>
        <begin position="903"/>
        <end position="919"/>
    </location>
</feature>
<dbReference type="InterPro" id="IPR029063">
    <property type="entry name" value="SAM-dependent_MTases_sf"/>
</dbReference>
<feature type="compositionally biased region" description="Low complexity" evidence="3">
    <location>
        <begin position="243"/>
        <end position="266"/>
    </location>
</feature>
<feature type="compositionally biased region" description="Acidic residues" evidence="3">
    <location>
        <begin position="631"/>
        <end position="648"/>
    </location>
</feature>
<sequence>MAAAVSAQERGAQQRMRRLPDAAVTIDLYEVLGPDAYAKGVIWQPDTCYAPVSQRMDDPSEANIARLEAMLEQDLIIALSKATGIPPQLLNRTVSFPQLYGIPGFDQGRLEHDHEYRKKAMRGAYSDASYWRWLELQSEAINRYTVFNRDPATQQLPMACPNATITALVGNVSKVAADVDCGNASSVIAKMGYFLDPNIQIQTVSQRVIRDPGWCSVRWQYSPYAKWVKQERLMKRLQPPGDGSSSNNATTTGSSSGSSTGSSSPGSSILNRVFAGGQQRFRFDNRHKDRLVFLFDMMYEISHAFKNQHWLGAVVQQNPFDMYVITDLITRLRPALIIETGTANGGSALLWASMLELNSLSTDPGSSTGNSSSSSGSSSEGSSGSSSGSSYRPRVITLDVNEPGLTSWAGTNTFHPVNNSLWAKYVTFIKGSSVGEAALSQVRAAAAAAAAQGPVLVLLDSDHTQEHVLLEAKSYCPLVTPGSYCIVEDTKLSRFSVVDGPTPAIARFLEAHPELGFQVDRLREPFYSQHVGGYLRRSNTTNTNTTNTNTATTAAAAAAAAAAAGAGAGAAVGAGSAGPGAVGGRRALHEATTAAAAASLGGLGGGSQAAAAAAEEEGEWEGGGEWKGEEGGGEEESYYYYDDDDSESDPTYGAAADSAADSAAAAAVTGAVASRSLQQATGDGSSSGGGAAGGGSSSGGGAAGGGSSSGGSSGSSSGGSSGGRRLLPQGVVPINLYELLGPSKYSHGVAWQPPTCYAAAAQHLGTASDGEARLTALEASLEKDLLAALSEATGVPVSSLDGGSSFPLASGLVPSLNQALIESSWDTAYSRAALRRVSADPRYWRWQRLASAAVGRHLVLGANPGSGALRVAAACMSEQVKALLGANLEDAFGPGLDCSPDALVSSSGSSSSGSSSNAGAVGGGGNSNSSSSSTLLGAVGLFPYAQASVRASVRRVVRDPGWCPAHPAYSPYGLWLKKARIVAPPQSPDDVRFNVPDAHQDRLLFLFDLLYEAEAAFKRQYWLGAVAQQNPFDMYALTDIIHHVQPDLIIETGTANGGSALIWASVLELMKYSHREGSSNSSSSSSNSNSGSSSGSSSSGSSGRQARVLSVDLVHPTKAHWAGEGQPTADPTQHPLWRKYVTFIQGSSTSAPVLQQLRQAAAAAARVVVFLDSGHEAQHVRAEMDALCGLVTNGSYCVVQDTKISRFSAFGGPRAAVSAFLKHHGAAGAGTADTSAGTGTSASGTSGTPATGRWRLDRDREPFYTHHPGGYLQRVVP</sequence>
<dbReference type="KEGG" id="cre:CHLRE_10g455190v5"/>
<dbReference type="STRING" id="3055.A0A2K3DBH6"/>
<feature type="compositionally biased region" description="Low complexity" evidence="3">
    <location>
        <begin position="1229"/>
        <end position="1252"/>
    </location>
</feature>
<dbReference type="OrthoDB" id="186626at2759"/>
<dbReference type="Gramene" id="PNW77873">
    <property type="protein sequence ID" value="PNW77873"/>
    <property type="gene ID" value="CHLRE_10g455190v5"/>
</dbReference>
<dbReference type="Gene3D" id="3.40.50.150">
    <property type="entry name" value="Vaccinia Virus protein VP39"/>
    <property type="match status" value="2"/>
</dbReference>
<evidence type="ECO:0000256" key="3">
    <source>
        <dbReference type="SAM" id="MobiDB-lite"/>
    </source>
</evidence>
<dbReference type="PANTHER" id="PTHR40048">
    <property type="entry name" value="RHAMNOSYL O-METHYLTRANSFERASE"/>
    <property type="match status" value="1"/>
</dbReference>
<keyword evidence="1" id="KW-0489">Methyltransferase</keyword>
<feature type="compositionally biased region" description="Gly residues" evidence="3">
    <location>
        <begin position="685"/>
        <end position="722"/>
    </location>
</feature>
<keyword evidence="5" id="KW-1185">Reference proteome</keyword>
<evidence type="ECO:0008006" key="6">
    <source>
        <dbReference type="Google" id="ProtNLM"/>
    </source>
</evidence>
<feature type="region of interest" description="Disordered" evidence="3">
    <location>
        <begin position="1228"/>
        <end position="1257"/>
    </location>
</feature>
<dbReference type="GO" id="GO:0008610">
    <property type="term" value="P:lipid biosynthetic process"/>
    <property type="evidence" value="ECO:0007669"/>
    <property type="project" value="InterPro"/>
</dbReference>
<dbReference type="SUPFAM" id="SSF53335">
    <property type="entry name" value="S-adenosyl-L-methionine-dependent methyltransferases"/>
    <property type="match status" value="2"/>
</dbReference>
<evidence type="ECO:0000313" key="4">
    <source>
        <dbReference type="EMBL" id="PNW77873.1"/>
    </source>
</evidence>
<feature type="region of interest" description="Disordered" evidence="3">
    <location>
        <begin position="1077"/>
        <end position="1103"/>
    </location>
</feature>
<dbReference type="RefSeq" id="XP_042920443.1">
    <property type="nucleotide sequence ID" value="XM_043067046.1"/>
</dbReference>
<dbReference type="GeneID" id="5716308"/>
<dbReference type="InParanoid" id="A0A2K3DBH6"/>
<name>A0A2K3DBH6_CHLRE</name>
<feature type="region of interest" description="Disordered" evidence="3">
    <location>
        <begin position="362"/>
        <end position="391"/>
    </location>
</feature>
<dbReference type="PANTHER" id="PTHR40048:SF1">
    <property type="entry name" value="RHAMNOSYL O-METHYLTRANSFERASE"/>
    <property type="match status" value="1"/>
</dbReference>
<feature type="compositionally biased region" description="Low complexity" evidence="3">
    <location>
        <begin position="1078"/>
        <end position="1103"/>
    </location>
</feature>
<gene>
    <name evidence="4" type="ORF">CHLRE_10g455190v5</name>
</gene>
<evidence type="ECO:0000256" key="2">
    <source>
        <dbReference type="ARBA" id="ARBA00022679"/>
    </source>
</evidence>
<feature type="region of interest" description="Disordered" evidence="3">
    <location>
        <begin position="237"/>
        <end position="266"/>
    </location>
</feature>
<dbReference type="Pfam" id="PF04989">
    <property type="entry name" value="RMNT_CmcI"/>
    <property type="match status" value="2"/>
</dbReference>
<dbReference type="GO" id="GO:0032259">
    <property type="term" value="P:methylation"/>
    <property type="evidence" value="ECO:0007669"/>
    <property type="project" value="UniProtKB-KW"/>
</dbReference>
<feature type="region of interest" description="Disordered" evidence="3">
    <location>
        <begin position="678"/>
        <end position="725"/>
    </location>
</feature>
<evidence type="ECO:0000256" key="1">
    <source>
        <dbReference type="ARBA" id="ARBA00022603"/>
    </source>
</evidence>
<dbReference type="GO" id="GO:0008168">
    <property type="term" value="F:methyltransferase activity"/>
    <property type="evidence" value="ECO:0007669"/>
    <property type="project" value="UniProtKB-KW"/>
</dbReference>
<dbReference type="Proteomes" id="UP000006906">
    <property type="component" value="Chromosome 10"/>
</dbReference>
<dbReference type="GO" id="GO:0050650">
    <property type="term" value="P:chondroitin sulfate proteoglycan biosynthetic process"/>
    <property type="evidence" value="ECO:0000318"/>
    <property type="project" value="GO_Central"/>
</dbReference>